<evidence type="ECO:0000313" key="1">
    <source>
        <dbReference type="EMBL" id="DAE29597.1"/>
    </source>
</evidence>
<sequence length="39" mass="4455">MSDISSESERLPIVRDFEISVGISSVHHFVKYAEMVVFL</sequence>
<reference evidence="1" key="1">
    <citation type="journal article" date="2021" name="Proc. Natl. Acad. Sci. U.S.A.">
        <title>A Catalog of Tens of Thousands of Viruses from Human Metagenomes Reveals Hidden Associations with Chronic Diseases.</title>
        <authorList>
            <person name="Tisza M.J."/>
            <person name="Buck C.B."/>
        </authorList>
    </citation>
    <scope>NUCLEOTIDE SEQUENCE</scope>
    <source>
        <strain evidence="1">CtkyY8</strain>
    </source>
</reference>
<dbReference type="EMBL" id="BK059095">
    <property type="protein sequence ID" value="DAE29597.1"/>
    <property type="molecule type" value="Genomic_DNA"/>
</dbReference>
<accession>A0A8S5REV1</accession>
<organism evidence="1">
    <name type="scientific">virus sp. ctkyY8</name>
    <dbReference type="NCBI Taxonomy" id="2827995"/>
    <lineage>
        <taxon>Viruses</taxon>
    </lineage>
</organism>
<proteinExistence type="predicted"/>
<name>A0A8S5REV1_9VIRU</name>
<protein>
    <submittedName>
        <fullName evidence="1">Uncharacterized protein</fullName>
    </submittedName>
</protein>